<feature type="coiled-coil region" evidence="1">
    <location>
        <begin position="666"/>
        <end position="702"/>
    </location>
</feature>
<evidence type="ECO:0000256" key="1">
    <source>
        <dbReference type="SAM" id="Coils"/>
    </source>
</evidence>
<dbReference type="Proteomes" id="UP001152747">
    <property type="component" value="Unassembled WGS sequence"/>
</dbReference>
<name>A0A9P1IN05_9PELO</name>
<comment type="caution">
    <text evidence="2">The sequence shown here is derived from an EMBL/GenBank/DDBJ whole genome shotgun (WGS) entry which is preliminary data.</text>
</comment>
<organism evidence="2 3">
    <name type="scientific">Caenorhabditis angaria</name>
    <dbReference type="NCBI Taxonomy" id="860376"/>
    <lineage>
        <taxon>Eukaryota</taxon>
        <taxon>Metazoa</taxon>
        <taxon>Ecdysozoa</taxon>
        <taxon>Nematoda</taxon>
        <taxon>Chromadorea</taxon>
        <taxon>Rhabditida</taxon>
        <taxon>Rhabditina</taxon>
        <taxon>Rhabditomorpha</taxon>
        <taxon>Rhabditoidea</taxon>
        <taxon>Rhabditidae</taxon>
        <taxon>Peloderinae</taxon>
        <taxon>Caenorhabditis</taxon>
    </lineage>
</organism>
<keyword evidence="1" id="KW-0175">Coiled coil</keyword>
<sequence length="708" mass="83917">MNGTEIDLINEYTKNWSNEYVKALVTKTVHRNKITEKFKNSKIEDVHKLLEILFEDESNDIHECYKSKDDLLKNIIAIQMFSNQMLYFGCRLNFNTQLYCSIDINEVKFITKHDALAVFHQEVHLVQYPTLSELMKISILREISRNLEDNNKSHEMIPFKLLHENVLHFRNTYFPRFSPYIEAVEIHQITRLFDSKHDIDLMLQMVAGIHQVTLGLSYSDKQLQYSLIHRYLSCWKKNIRKFFEDNHWFHDKYPVVQGFYETNENSDKSKFFMAKELENALEIALKKRYSKPFPKGLISIETEEERKLGILKIVDWETFGKIIKILKLSMTDIYILDVPIREVHFGHTSPISTPYGTYCKLALNSFIALFDEVANGMNLFRRGGLKKDNFPKIIEWFAKLTENDQVFSAYWNKRFLIETWKLEEIIDRAYIELEQFMTKSIRKLPNFPMKKFGAPFRDCQKFKAIKELCKLSTDYEELSLQFRYNFMNERSALAATLWPSDILLSHRIIIFNYMIACNKKVDKFCASQGYFLSFSFSTTLPEVNTKIVEIGEEDLKKMKEEEFMKILPTIPLHFKMTFKALNERINANISNRGPIRCVYKVEDKRKYVEICLKYTEFLDFAWTSENECLVKRKVIPSKRDEKYNDLILSDKKLLNTWNDKKGLFSKENFEAFCERLEEMRYEAENEEEVESITKVLKSLEIKNAKPSV</sequence>
<gene>
    <name evidence="2" type="ORF">CAMP_LOCUS10237</name>
</gene>
<dbReference type="EMBL" id="CANHGI010000004">
    <property type="protein sequence ID" value="CAI5447600.1"/>
    <property type="molecule type" value="Genomic_DNA"/>
</dbReference>
<evidence type="ECO:0000313" key="2">
    <source>
        <dbReference type="EMBL" id="CAI5447600.1"/>
    </source>
</evidence>
<proteinExistence type="predicted"/>
<reference evidence="2" key="1">
    <citation type="submission" date="2022-11" db="EMBL/GenBank/DDBJ databases">
        <authorList>
            <person name="Kikuchi T."/>
        </authorList>
    </citation>
    <scope>NUCLEOTIDE SEQUENCE</scope>
    <source>
        <strain evidence="2">PS1010</strain>
    </source>
</reference>
<protein>
    <submittedName>
        <fullName evidence="2">Uncharacterized protein</fullName>
    </submittedName>
</protein>
<accession>A0A9P1IN05</accession>
<dbReference type="AlphaFoldDB" id="A0A9P1IN05"/>
<evidence type="ECO:0000313" key="3">
    <source>
        <dbReference type="Proteomes" id="UP001152747"/>
    </source>
</evidence>
<keyword evidence="3" id="KW-1185">Reference proteome</keyword>